<reference evidence="8" key="1">
    <citation type="submission" date="2016-05" db="EMBL/GenBank/DDBJ databases">
        <authorList>
            <person name="Lavstsen T."/>
            <person name="Jespersen J.S."/>
        </authorList>
    </citation>
    <scope>NUCLEOTIDE SEQUENCE</scope>
    <source>
        <tissue evidence="8">Brain</tissue>
    </source>
</reference>
<dbReference type="Gene3D" id="3.80.10.10">
    <property type="entry name" value="Ribonuclease Inhibitor"/>
    <property type="match status" value="2"/>
</dbReference>
<evidence type="ECO:0000256" key="1">
    <source>
        <dbReference type="ARBA" id="ARBA00004138"/>
    </source>
</evidence>
<keyword evidence="4" id="KW-0677">Repeat</keyword>
<feature type="region of interest" description="Disordered" evidence="7">
    <location>
        <begin position="309"/>
        <end position="331"/>
    </location>
</feature>
<dbReference type="FunFam" id="3.80.10.10:FF:000166">
    <property type="entry name" value="Dynein assembly factor 1, axonemal"/>
    <property type="match status" value="1"/>
</dbReference>
<dbReference type="InterPro" id="IPR032675">
    <property type="entry name" value="LRR_dom_sf"/>
</dbReference>
<evidence type="ECO:0000256" key="4">
    <source>
        <dbReference type="ARBA" id="ARBA00022737"/>
    </source>
</evidence>
<dbReference type="PROSITE" id="PS51450">
    <property type="entry name" value="LRR"/>
    <property type="match status" value="4"/>
</dbReference>
<evidence type="ECO:0000256" key="3">
    <source>
        <dbReference type="ARBA" id="ARBA00022614"/>
    </source>
</evidence>
<keyword evidence="3" id="KW-0433">Leucine-rich repeat</keyword>
<comment type="subcellular location">
    <subcellularLocation>
        <location evidence="1">Cell projection</location>
        <location evidence="1">Cilium</location>
    </subcellularLocation>
</comment>
<evidence type="ECO:0000256" key="7">
    <source>
        <dbReference type="SAM" id="MobiDB-lite"/>
    </source>
</evidence>
<keyword evidence="6" id="KW-0966">Cell projection</keyword>
<accession>A0A1A8J324</accession>
<dbReference type="AlphaFoldDB" id="A0A1A8J324"/>
<dbReference type="SUPFAM" id="SSF52075">
    <property type="entry name" value="Outer arm dynein light chain 1"/>
    <property type="match status" value="1"/>
</dbReference>
<dbReference type="GO" id="GO:0005930">
    <property type="term" value="C:axoneme"/>
    <property type="evidence" value="ECO:0007669"/>
    <property type="project" value="TreeGrafter"/>
</dbReference>
<dbReference type="EMBL" id="HAED01017579">
    <property type="protein sequence ID" value="SBR04024.1"/>
    <property type="molecule type" value="Transcribed_RNA"/>
</dbReference>
<dbReference type="GO" id="GO:0035082">
    <property type="term" value="P:axoneme assembly"/>
    <property type="evidence" value="ECO:0007669"/>
    <property type="project" value="TreeGrafter"/>
</dbReference>
<gene>
    <name evidence="8" type="primary">DNAAF1</name>
</gene>
<proteinExistence type="inferred from homology"/>
<evidence type="ECO:0000256" key="6">
    <source>
        <dbReference type="ARBA" id="ARBA00023273"/>
    </source>
</evidence>
<dbReference type="FunFam" id="3.80.10.10:FF:000331">
    <property type="entry name" value="Dynein assembly factor 1, axonemal homolog"/>
    <property type="match status" value="1"/>
</dbReference>
<dbReference type="PANTHER" id="PTHR45973:SF9">
    <property type="entry name" value="LEUCINE-RICH REPEAT-CONTAINING PROTEIN 46"/>
    <property type="match status" value="1"/>
</dbReference>
<comment type="similarity">
    <text evidence="2">Belongs to the DNAAF1 family.</text>
</comment>
<dbReference type="Pfam" id="PF14580">
    <property type="entry name" value="LRR_9"/>
    <property type="match status" value="1"/>
</dbReference>
<dbReference type="InterPro" id="IPR001611">
    <property type="entry name" value="Leu-rich_rpt"/>
</dbReference>
<dbReference type="InterPro" id="IPR050576">
    <property type="entry name" value="Cilia_flagella_integrity"/>
</dbReference>
<name>A0A1A8J324_NOTKU</name>
<dbReference type="SMART" id="SM00365">
    <property type="entry name" value="LRR_SD22"/>
    <property type="match status" value="4"/>
</dbReference>
<feature type="region of interest" description="Disordered" evidence="7">
    <location>
        <begin position="211"/>
        <end position="241"/>
    </location>
</feature>
<evidence type="ECO:0000256" key="2">
    <source>
        <dbReference type="ARBA" id="ARBA00006453"/>
    </source>
</evidence>
<keyword evidence="5" id="KW-0969">Cilium</keyword>
<dbReference type="GO" id="GO:0070840">
    <property type="term" value="F:dynein complex binding"/>
    <property type="evidence" value="ECO:0007669"/>
    <property type="project" value="TreeGrafter"/>
</dbReference>
<dbReference type="PANTHER" id="PTHR45973">
    <property type="entry name" value="PROTEIN PHOSPHATASE 1 REGULATORY SUBUNIT SDS22-RELATED"/>
    <property type="match status" value="1"/>
</dbReference>
<organism evidence="8">
    <name type="scientific">Nothobranchius kuhntae</name>
    <name type="common">Beira killifish</name>
    <dbReference type="NCBI Taxonomy" id="321403"/>
    <lineage>
        <taxon>Eukaryota</taxon>
        <taxon>Metazoa</taxon>
        <taxon>Chordata</taxon>
        <taxon>Craniata</taxon>
        <taxon>Vertebrata</taxon>
        <taxon>Euteleostomi</taxon>
        <taxon>Actinopterygii</taxon>
        <taxon>Neopterygii</taxon>
        <taxon>Teleostei</taxon>
        <taxon>Neoteleostei</taxon>
        <taxon>Acanthomorphata</taxon>
        <taxon>Ovalentaria</taxon>
        <taxon>Atherinomorphae</taxon>
        <taxon>Cyprinodontiformes</taxon>
        <taxon>Nothobranchiidae</taxon>
        <taxon>Nothobranchius</taxon>
    </lineage>
</organism>
<evidence type="ECO:0000313" key="8">
    <source>
        <dbReference type="EMBL" id="SBR04024.1"/>
    </source>
</evidence>
<reference evidence="8" key="2">
    <citation type="submission" date="2016-06" db="EMBL/GenBank/DDBJ databases">
        <title>The genome of a short-lived fish provides insights into sex chromosome evolution and the genetic control of aging.</title>
        <authorList>
            <person name="Reichwald K."/>
            <person name="Felder M."/>
            <person name="Petzold A."/>
            <person name="Koch P."/>
            <person name="Groth M."/>
            <person name="Platzer M."/>
        </authorList>
    </citation>
    <scope>NUCLEOTIDE SEQUENCE</scope>
    <source>
        <tissue evidence="8">Brain</tissue>
    </source>
</reference>
<evidence type="ECO:0000256" key="5">
    <source>
        <dbReference type="ARBA" id="ARBA00023069"/>
    </source>
</evidence>
<protein>
    <submittedName>
        <fullName evidence="8">Dynein, axonemal, assembly factor 1</fullName>
    </submittedName>
</protein>
<sequence length="331" mass="38247">MPRITRKLLKELCKQHKLYYTPSLNDTLYLHSKGFSVIENLEEYTDLKCLWLANNVLQRIENLDAQIHLRCLYLQHNHIHKLENLEHLRDLHILNVSNNHIHIIENISGLSDLSTLDIAHNKLESVEDIEHLRHCLAISVLDLSHNLLHDPKILSVLEAMPYLRVLNLMGNEVVKKTPNYRKTVIFRLKQLTFLDDRPVFPKERACAEAWAREQEDEDKNQNDVKRSEVCSENRKPSPRSLLTKVEDLGTAHGPGPLVTELEDEEQLETIQLLTNRPLRIDDLPDLENVELEGFTESSSQQVFKPKIEVISGGSDDDDDESALDWSEDRSL</sequence>
<feature type="compositionally biased region" description="Basic and acidic residues" evidence="7">
    <location>
        <begin position="211"/>
        <end position="235"/>
    </location>
</feature>